<dbReference type="InterPro" id="IPR001173">
    <property type="entry name" value="Glyco_trans_2-like"/>
</dbReference>
<dbReference type="Gene3D" id="3.90.550.10">
    <property type="entry name" value="Spore Coat Polysaccharide Biosynthesis Protein SpsA, Chain A"/>
    <property type="match status" value="1"/>
</dbReference>
<dbReference type="AlphaFoldDB" id="A0A0P7BDM0"/>
<accession>A0A0P7BDM0</accession>
<feature type="domain" description="Glycosyltransferase 2-like" evidence="1">
    <location>
        <begin position="5"/>
        <end position="170"/>
    </location>
</feature>
<dbReference type="RefSeq" id="WP_055147261.1">
    <property type="nucleotide sequence ID" value="NZ_JXSZ01000006.1"/>
</dbReference>
<name>A0A0P7BDM0_9BACT</name>
<dbReference type="STRING" id="1605367.AFM12_09675"/>
<proteinExistence type="predicted"/>
<sequence length="333" mass="38472">MEGISILICCYNSEDKIGLTLQHLSLQKSGNIPWEIILINNNSTDNTAKVAQKAWKGQTTPFRIIDEPRAGLSFARTTGVEAAQYDIISFVDDDNLVPENWIEYQFNTFQKPQIDILGCTSVGYFNFTPPDWYKKEIHQLAFATGPIHTDKLKNITQDGLVYGAGMTLRKKIYSNLKALNWQPLLTGRIGNKQAGGEDSELTLAARLLGYSVYYSNEIKTQHNISENRLTWERLKNVTRGFGSADVFLTPYNYYYLEKNNLLSFFQSLRKFWWFNYFGKKGSLALWTIRHQLGQIDKEDFEILSIRLQSFCDTIRTEKSRFKESFHHVKELIK</sequence>
<dbReference type="InterPro" id="IPR050834">
    <property type="entry name" value="Glycosyltransf_2"/>
</dbReference>
<dbReference type="SUPFAM" id="SSF53448">
    <property type="entry name" value="Nucleotide-diphospho-sugar transferases"/>
    <property type="match status" value="1"/>
</dbReference>
<protein>
    <recommendedName>
        <fullName evidence="1">Glycosyltransferase 2-like domain-containing protein</fullName>
    </recommendedName>
</protein>
<evidence type="ECO:0000313" key="2">
    <source>
        <dbReference type="EMBL" id="KPM48832.1"/>
    </source>
</evidence>
<reference evidence="2 3" key="1">
    <citation type="submission" date="2015-07" db="EMBL/GenBank/DDBJ databases">
        <title>The draft genome sequence of Leadbetterella sp. JN14-9.</title>
        <authorList>
            <person name="Liu Y."/>
            <person name="Du J."/>
            <person name="Shao Z."/>
        </authorList>
    </citation>
    <scope>NUCLEOTIDE SEQUENCE [LARGE SCALE GENOMIC DNA]</scope>
    <source>
        <strain evidence="2 3">JN14-9</strain>
    </source>
</reference>
<dbReference type="Pfam" id="PF00535">
    <property type="entry name" value="Glycos_transf_2"/>
    <property type="match status" value="1"/>
</dbReference>
<dbReference type="OrthoDB" id="786280at2"/>
<dbReference type="InterPro" id="IPR029044">
    <property type="entry name" value="Nucleotide-diphossugar_trans"/>
</dbReference>
<dbReference type="Proteomes" id="UP000050454">
    <property type="component" value="Unassembled WGS sequence"/>
</dbReference>
<evidence type="ECO:0000313" key="3">
    <source>
        <dbReference type="Proteomes" id="UP000050454"/>
    </source>
</evidence>
<dbReference type="PANTHER" id="PTHR43685">
    <property type="entry name" value="GLYCOSYLTRANSFERASE"/>
    <property type="match status" value="1"/>
</dbReference>
<organism evidence="2 3">
    <name type="scientific">Jiulongibacter sediminis</name>
    <dbReference type="NCBI Taxonomy" id="1605367"/>
    <lineage>
        <taxon>Bacteria</taxon>
        <taxon>Pseudomonadati</taxon>
        <taxon>Bacteroidota</taxon>
        <taxon>Cytophagia</taxon>
        <taxon>Cytophagales</taxon>
        <taxon>Leadbetterellaceae</taxon>
        <taxon>Jiulongibacter</taxon>
    </lineage>
</organism>
<comment type="caution">
    <text evidence="2">The sequence shown here is derived from an EMBL/GenBank/DDBJ whole genome shotgun (WGS) entry which is preliminary data.</text>
</comment>
<dbReference type="CDD" id="cd00761">
    <property type="entry name" value="Glyco_tranf_GTA_type"/>
    <property type="match status" value="1"/>
</dbReference>
<evidence type="ECO:0000259" key="1">
    <source>
        <dbReference type="Pfam" id="PF00535"/>
    </source>
</evidence>
<keyword evidence="3" id="KW-1185">Reference proteome</keyword>
<gene>
    <name evidence="2" type="ORF">AFM12_09675</name>
</gene>
<dbReference type="PANTHER" id="PTHR43685:SF2">
    <property type="entry name" value="GLYCOSYLTRANSFERASE 2-LIKE DOMAIN-CONTAINING PROTEIN"/>
    <property type="match status" value="1"/>
</dbReference>
<dbReference type="EMBL" id="LGTQ01000006">
    <property type="protein sequence ID" value="KPM48832.1"/>
    <property type="molecule type" value="Genomic_DNA"/>
</dbReference>